<comment type="caution">
    <text evidence="4">The sequence shown here is derived from an EMBL/GenBank/DDBJ whole genome shotgun (WGS) entry which is preliminary data.</text>
</comment>
<protein>
    <submittedName>
        <fullName evidence="4">ABC transporter substrate-binding protein</fullName>
    </submittedName>
</protein>
<dbReference type="EMBL" id="JAGDYL010000017">
    <property type="protein sequence ID" value="MBO1805677.1"/>
    <property type="molecule type" value="Genomic_DNA"/>
</dbReference>
<evidence type="ECO:0000259" key="3">
    <source>
        <dbReference type="PROSITE" id="PS50983"/>
    </source>
</evidence>
<dbReference type="Proteomes" id="UP000664398">
    <property type="component" value="Unassembled WGS sequence"/>
</dbReference>
<sequence>MSLKRGAALAAAVLSLAALTGCGASEVVEPERTAAAGEGATEYPLTLENCGREVTIDQAPQRVVSLDQNSTEILLSLGLEDRMVGTASWTDPVLDSLAEANEQVPRLADNAPTYEVLLDADPDFVTAPFGRHYKEEGGVATRDRLSETGIPSYLAPSDCEGSLIINGGGTRTKPLTLDSLYQEIRELATIFDVQDRGEQLVADLEARTDAALEDVDLGGSTVAFWFADTRTAYIAGGLGAPALLADLTGMENVFADVDDEWPATGWETLVERDPQILVLGDLQRDRFPGDRLDDKIAFLQSDPLTSTLGAVQNECFIDLHGAEMNPSIRYVDGLEKIQAWARDAGDCADGDR</sequence>
<evidence type="ECO:0000313" key="4">
    <source>
        <dbReference type="EMBL" id="MBO1805677.1"/>
    </source>
</evidence>
<keyword evidence="2" id="KW-0732">Signal</keyword>
<evidence type="ECO:0000313" key="5">
    <source>
        <dbReference type="Proteomes" id="UP000664398"/>
    </source>
</evidence>
<dbReference type="PROSITE" id="PS51257">
    <property type="entry name" value="PROKAR_LIPOPROTEIN"/>
    <property type="match status" value="1"/>
</dbReference>
<dbReference type="PANTHER" id="PTHR30535">
    <property type="entry name" value="VITAMIN B12-BINDING PROTEIN"/>
    <property type="match status" value="1"/>
</dbReference>
<dbReference type="InterPro" id="IPR050902">
    <property type="entry name" value="ABC_Transporter_SBP"/>
</dbReference>
<evidence type="ECO:0000256" key="1">
    <source>
        <dbReference type="ARBA" id="ARBA00008814"/>
    </source>
</evidence>
<dbReference type="Pfam" id="PF01497">
    <property type="entry name" value="Peripla_BP_2"/>
    <property type="match status" value="1"/>
</dbReference>
<evidence type="ECO:0000256" key="2">
    <source>
        <dbReference type="SAM" id="SignalP"/>
    </source>
</evidence>
<keyword evidence="5" id="KW-1185">Reference proteome</keyword>
<feature type="signal peptide" evidence="2">
    <location>
        <begin position="1"/>
        <end position="24"/>
    </location>
</feature>
<feature type="chain" id="PRO_5036999459" evidence="2">
    <location>
        <begin position="25"/>
        <end position="352"/>
    </location>
</feature>
<dbReference type="AlphaFoldDB" id="A0A939LWE7"/>
<gene>
    <name evidence="4" type="ORF">J4H91_10165</name>
</gene>
<dbReference type="SUPFAM" id="SSF53807">
    <property type="entry name" value="Helical backbone' metal receptor"/>
    <property type="match status" value="1"/>
</dbReference>
<dbReference type="Gene3D" id="3.40.50.1980">
    <property type="entry name" value="Nitrogenase molybdenum iron protein domain"/>
    <property type="match status" value="2"/>
</dbReference>
<comment type="similarity">
    <text evidence="1">Belongs to the bacterial solute-binding protein 8 family.</text>
</comment>
<reference evidence="4" key="1">
    <citation type="submission" date="2021-03" db="EMBL/GenBank/DDBJ databases">
        <title>Leucobacter chromiisoli sp. nov., isolated from chromium-containing soil of chemical plant.</title>
        <authorList>
            <person name="Xu Z."/>
        </authorList>
    </citation>
    <scope>NUCLEOTIDE SEQUENCE</scope>
    <source>
        <strain evidence="4">A2</strain>
    </source>
</reference>
<dbReference type="PANTHER" id="PTHR30535:SF7">
    <property type="entry name" value="IRON(III) DICITRATE-BINDING PROTEIN"/>
    <property type="match status" value="1"/>
</dbReference>
<proteinExistence type="inferred from homology"/>
<dbReference type="PROSITE" id="PS50983">
    <property type="entry name" value="FE_B12_PBP"/>
    <property type="match status" value="1"/>
</dbReference>
<accession>A0A939LWE7</accession>
<name>A0A939LWE7_9MICO</name>
<dbReference type="InterPro" id="IPR002491">
    <property type="entry name" value="ABC_transptr_periplasmic_BD"/>
</dbReference>
<organism evidence="4 5">
    <name type="scientific">Leucobacter ruminantium</name>
    <dbReference type="NCBI Taxonomy" id="1289170"/>
    <lineage>
        <taxon>Bacteria</taxon>
        <taxon>Bacillati</taxon>
        <taxon>Actinomycetota</taxon>
        <taxon>Actinomycetes</taxon>
        <taxon>Micrococcales</taxon>
        <taxon>Microbacteriaceae</taxon>
        <taxon>Leucobacter</taxon>
    </lineage>
</organism>
<feature type="domain" description="Fe/B12 periplasmic-binding" evidence="3">
    <location>
        <begin position="62"/>
        <end position="352"/>
    </location>
</feature>